<dbReference type="AlphaFoldDB" id="A0A2S1PMS6"/>
<sequence>MLMSAKSKKRKLAVLWTVPTKVTTEIVAIHN</sequence>
<geneLocation type="plasmid" evidence="1">
    <name>p070720-1_2</name>
</geneLocation>
<evidence type="ECO:0000313" key="1">
    <source>
        <dbReference type="EMBL" id="AWH59752.1"/>
    </source>
</evidence>
<organism evidence="1">
    <name type="scientific">Edwardsiella tarda</name>
    <dbReference type="NCBI Taxonomy" id="636"/>
    <lineage>
        <taxon>Bacteria</taxon>
        <taxon>Pseudomonadati</taxon>
        <taxon>Pseudomonadota</taxon>
        <taxon>Gammaproteobacteria</taxon>
        <taxon>Enterobacterales</taxon>
        <taxon>Hafniaceae</taxon>
        <taxon>Edwardsiella</taxon>
    </lineage>
</organism>
<name>A0A2S1PMS6_EDWTA</name>
<accession>A0A2S1PMS6</accession>
<protein>
    <submittedName>
        <fullName evidence="1">Uncharacterized protein</fullName>
    </submittedName>
</protein>
<reference evidence="1" key="1">
    <citation type="journal article" date="2017" name="J. Clin. Microbiol.">
        <title>Comparative phenotypic and genotypic analysis of Edwardsiella spp. isolates from different hosts and geographic origins, with an emphasis on isolates formerly classified as E. tarda and an evaluation of diagnostic methods.</title>
        <authorList>
            <person name="Reichley S.R."/>
            <person name="Ware C."/>
            <person name="Steadman J."/>
            <person name="Gaunt P.S."/>
            <person name="Garcia J.C."/>
            <person name="LaFrentz B.R."/>
            <person name="Thachil A."/>
            <person name="Waldbieser G.C."/>
            <person name="Stine C.B."/>
            <person name="Bujan N."/>
            <person name="Arias C.R."/>
            <person name="Loch T."/>
            <person name="Welch T.J."/>
            <person name="Cipriano R.C."/>
            <person name="Greenway T.E."/>
            <person name="Khoo L.H."/>
            <person name="Wise D.J."/>
            <person name="Lawrence M.L."/>
            <person name="Griffin M.J."/>
        </authorList>
    </citation>
    <scope>NUCLEOTIDE SEQUENCE</scope>
    <source>
        <strain evidence="1">70720-1</strain>
        <plasmid evidence="1">p070720-1_2</plasmid>
    </source>
</reference>
<proteinExistence type="predicted"/>
<keyword evidence="1" id="KW-0614">Plasmid</keyword>
<dbReference type="EMBL" id="MG228262">
    <property type="protein sequence ID" value="AWH59752.1"/>
    <property type="molecule type" value="Genomic_DNA"/>
</dbReference>